<dbReference type="InterPro" id="IPR041522">
    <property type="entry name" value="CdaR_GGDEF"/>
</dbReference>
<dbReference type="InterPro" id="IPR051448">
    <property type="entry name" value="CdaR-like_regulators"/>
</dbReference>
<protein>
    <submittedName>
        <fullName evidence="5">Sugar diacid recognition domain-containing protein</fullName>
    </submittedName>
</protein>
<feature type="domain" description="Putative sugar diacid recognition" evidence="2">
    <location>
        <begin position="3"/>
        <end position="136"/>
    </location>
</feature>
<dbReference type="InterPro" id="IPR008599">
    <property type="entry name" value="Diacid_rec"/>
</dbReference>
<sequence>MQLNETIARQIVERTMKIISYSINVMDERGRIIGSGDPSRLHQKHEGAILAVNEKRIVEIDTGTAENLKGVKPGINLPILYQDEVIGVVGISGFPEQVRSYGELVKMTAELIIEQASLMSQIQWDKRHREELVLQLIKGGALNEDQLTDIADRLQLDLTQPRVATVVQIIPERKTSLSLESLQELVHLLEYPQRDNLVGIISVSQRKVVVLKPITLTATGWSKELEIKRINKLLRRVKKQGKFTIRIAVGDYFPSLPGLATSYQTAKLTMELTKDRIGQVFFYEDYKLPVLLSNVKNEQWRYQQLSAPYQKLLQKDDKGTLAKTLKVYFEQNCDLHQTCELLHIHRNTLRYRLEKISKVTSLDINKLDSIIQLYLGGIYLN</sequence>
<gene>
    <name evidence="5" type="ORF">QWY96_20105</name>
</gene>
<organism evidence="5 6">
    <name type="scientific">Vibrio artabrorum</name>
    <dbReference type="NCBI Taxonomy" id="446374"/>
    <lineage>
        <taxon>Bacteria</taxon>
        <taxon>Pseudomonadati</taxon>
        <taxon>Pseudomonadota</taxon>
        <taxon>Gammaproteobacteria</taxon>
        <taxon>Vibrionales</taxon>
        <taxon>Vibrionaceae</taxon>
        <taxon>Vibrio</taxon>
    </lineage>
</organism>
<keyword evidence="6" id="KW-1185">Reference proteome</keyword>
<dbReference type="PANTHER" id="PTHR33744">
    <property type="entry name" value="CARBOHYDRATE DIACID REGULATOR"/>
    <property type="match status" value="1"/>
</dbReference>
<dbReference type="RefSeq" id="WP_290334994.1">
    <property type="nucleotide sequence ID" value="NZ_JAUFQY010000002.1"/>
</dbReference>
<comment type="caution">
    <text evidence="5">The sequence shown here is derived from an EMBL/GenBank/DDBJ whole genome shotgun (WGS) entry which is preliminary data.</text>
</comment>
<name>A0ABT8CQB5_9VIBR</name>
<comment type="similarity">
    <text evidence="1">Belongs to the CdaR family.</text>
</comment>
<dbReference type="Pfam" id="PF05651">
    <property type="entry name" value="Diacid_rec"/>
    <property type="match status" value="1"/>
</dbReference>
<accession>A0ABT8CQB5</accession>
<evidence type="ECO:0000259" key="3">
    <source>
        <dbReference type="Pfam" id="PF13556"/>
    </source>
</evidence>
<dbReference type="Pfam" id="PF17853">
    <property type="entry name" value="GGDEF_2"/>
    <property type="match status" value="1"/>
</dbReference>
<reference evidence="6" key="1">
    <citation type="journal article" date="2019" name="Int. J. Syst. Evol. Microbiol.">
        <title>The Global Catalogue of Microorganisms (GCM) 10K type strain sequencing project: providing services to taxonomists for standard genome sequencing and annotation.</title>
        <authorList>
            <consortium name="The Broad Institute Genomics Platform"/>
            <consortium name="The Broad Institute Genome Sequencing Center for Infectious Disease"/>
            <person name="Wu L."/>
            <person name="Ma J."/>
        </authorList>
    </citation>
    <scope>NUCLEOTIDE SEQUENCE [LARGE SCALE GENOMIC DNA]</scope>
    <source>
        <strain evidence="6">CECT 7226</strain>
    </source>
</reference>
<evidence type="ECO:0000256" key="1">
    <source>
        <dbReference type="ARBA" id="ARBA00006754"/>
    </source>
</evidence>
<feature type="domain" description="CdaR GGDEF-like" evidence="4">
    <location>
        <begin position="143"/>
        <end position="271"/>
    </location>
</feature>
<dbReference type="Proteomes" id="UP001223712">
    <property type="component" value="Unassembled WGS sequence"/>
</dbReference>
<dbReference type="Pfam" id="PF13556">
    <property type="entry name" value="HTH_30"/>
    <property type="match status" value="1"/>
</dbReference>
<dbReference type="InterPro" id="IPR042070">
    <property type="entry name" value="PucR_C-HTH_sf"/>
</dbReference>
<proteinExistence type="inferred from homology"/>
<dbReference type="Gene3D" id="1.10.10.2840">
    <property type="entry name" value="PucR C-terminal helix-turn-helix domain"/>
    <property type="match status" value="1"/>
</dbReference>
<evidence type="ECO:0000313" key="6">
    <source>
        <dbReference type="Proteomes" id="UP001223712"/>
    </source>
</evidence>
<evidence type="ECO:0000259" key="2">
    <source>
        <dbReference type="Pfam" id="PF05651"/>
    </source>
</evidence>
<evidence type="ECO:0000259" key="4">
    <source>
        <dbReference type="Pfam" id="PF17853"/>
    </source>
</evidence>
<feature type="domain" description="PucR C-terminal helix-turn-helix" evidence="3">
    <location>
        <begin position="321"/>
        <end position="375"/>
    </location>
</feature>
<dbReference type="PANTHER" id="PTHR33744:SF15">
    <property type="entry name" value="CARBOHYDRATE DIACID REGULATOR"/>
    <property type="match status" value="1"/>
</dbReference>
<evidence type="ECO:0000313" key="5">
    <source>
        <dbReference type="EMBL" id="MDN3702641.1"/>
    </source>
</evidence>
<dbReference type="InterPro" id="IPR025736">
    <property type="entry name" value="PucR_C-HTH_dom"/>
</dbReference>
<dbReference type="EMBL" id="JAUFQY010000002">
    <property type="protein sequence ID" value="MDN3702641.1"/>
    <property type="molecule type" value="Genomic_DNA"/>
</dbReference>